<dbReference type="EMBL" id="CAJJDP010000092">
    <property type="protein sequence ID" value="CAD8188654.1"/>
    <property type="molecule type" value="Genomic_DNA"/>
</dbReference>
<evidence type="ECO:0000313" key="1">
    <source>
        <dbReference type="EMBL" id="CAD8188654.1"/>
    </source>
</evidence>
<evidence type="ECO:0000313" key="2">
    <source>
        <dbReference type="Proteomes" id="UP000683925"/>
    </source>
</evidence>
<reference evidence="1" key="1">
    <citation type="submission" date="2021-01" db="EMBL/GenBank/DDBJ databases">
        <authorList>
            <consortium name="Genoscope - CEA"/>
            <person name="William W."/>
        </authorList>
    </citation>
    <scope>NUCLEOTIDE SEQUENCE</scope>
</reference>
<proteinExistence type="predicted"/>
<gene>
    <name evidence="1" type="ORF">POCTA_138.1.T0930081</name>
</gene>
<accession>A0A8S1WEE8</accession>
<dbReference type="Proteomes" id="UP000683925">
    <property type="component" value="Unassembled WGS sequence"/>
</dbReference>
<comment type="caution">
    <text evidence="1">The sequence shown here is derived from an EMBL/GenBank/DDBJ whole genome shotgun (WGS) entry which is preliminary data.</text>
</comment>
<protein>
    <submittedName>
        <fullName evidence="1">Uncharacterized protein</fullName>
    </submittedName>
</protein>
<dbReference type="AlphaFoldDB" id="A0A8S1WEE8"/>
<name>A0A8S1WEE8_PAROT</name>
<keyword evidence="2" id="KW-1185">Reference proteome</keyword>
<organism evidence="1 2">
    <name type="scientific">Paramecium octaurelia</name>
    <dbReference type="NCBI Taxonomy" id="43137"/>
    <lineage>
        <taxon>Eukaryota</taxon>
        <taxon>Sar</taxon>
        <taxon>Alveolata</taxon>
        <taxon>Ciliophora</taxon>
        <taxon>Intramacronucleata</taxon>
        <taxon>Oligohymenophorea</taxon>
        <taxon>Peniculida</taxon>
        <taxon>Parameciidae</taxon>
        <taxon>Paramecium</taxon>
    </lineage>
</organism>
<sequence>MKVPSRQYSSIQIWILLKRKMLLYMQHQQGPTSENSISSSDYKNCIYEKILKRVKCRQQEEKE</sequence>